<proteinExistence type="predicted"/>
<evidence type="ECO:0000259" key="2">
    <source>
        <dbReference type="Pfam" id="PF01968"/>
    </source>
</evidence>
<feature type="compositionally biased region" description="Basic and acidic residues" evidence="1">
    <location>
        <begin position="570"/>
        <end position="581"/>
    </location>
</feature>
<dbReference type="Pfam" id="PF06032">
    <property type="entry name" value="S-Me-THD_N"/>
    <property type="match status" value="1"/>
</dbReference>
<feature type="domain" description="Hydantoinase/oxoprolinase N-terminal" evidence="3">
    <location>
        <begin position="3"/>
        <end position="186"/>
    </location>
</feature>
<dbReference type="InterPro" id="IPR043129">
    <property type="entry name" value="ATPase_NBD"/>
</dbReference>
<evidence type="ECO:0000313" key="6">
    <source>
        <dbReference type="EMBL" id="KAK7451252.1"/>
    </source>
</evidence>
<evidence type="ECO:0000259" key="4">
    <source>
        <dbReference type="Pfam" id="PF06032"/>
    </source>
</evidence>
<dbReference type="SUPFAM" id="SSF53067">
    <property type="entry name" value="Actin-like ATPase domain"/>
    <property type="match status" value="2"/>
</dbReference>
<feature type="domain" description="S-Me-THD-like C-terminal" evidence="5">
    <location>
        <begin position="772"/>
        <end position="986"/>
    </location>
</feature>
<dbReference type="Proteomes" id="UP001498398">
    <property type="component" value="Unassembled WGS sequence"/>
</dbReference>
<dbReference type="PANTHER" id="PTHR11365">
    <property type="entry name" value="5-OXOPROLINASE RELATED"/>
    <property type="match status" value="1"/>
</dbReference>
<dbReference type="InterPro" id="IPR045079">
    <property type="entry name" value="Oxoprolinase-like"/>
</dbReference>
<dbReference type="InterPro" id="IPR048350">
    <property type="entry name" value="S-Me-THD-like_C"/>
</dbReference>
<feature type="domain" description="Hydantoinase A/oxoprolinase" evidence="2">
    <location>
        <begin position="207"/>
        <end position="383"/>
    </location>
</feature>
<accession>A0ABR1JA84</accession>
<protein>
    <recommendedName>
        <fullName evidence="8">Hydantoinase</fullName>
    </recommendedName>
</protein>
<dbReference type="InterPro" id="IPR002821">
    <property type="entry name" value="Hydantoinase_A"/>
</dbReference>
<dbReference type="Pfam" id="PF05378">
    <property type="entry name" value="Hydant_A_N"/>
    <property type="match status" value="1"/>
</dbReference>
<dbReference type="Gene3D" id="3.40.1610.10">
    <property type="entry name" value="CV3147-like domain"/>
    <property type="match status" value="1"/>
</dbReference>
<feature type="region of interest" description="Disordered" evidence="1">
    <location>
        <begin position="542"/>
        <end position="581"/>
    </location>
</feature>
<dbReference type="SUPFAM" id="SSF160991">
    <property type="entry name" value="CV3147-like"/>
    <property type="match status" value="1"/>
</dbReference>
<dbReference type="Gene3D" id="2.40.390.10">
    <property type="entry name" value="CV3147-like"/>
    <property type="match status" value="1"/>
</dbReference>
<evidence type="ECO:0000259" key="3">
    <source>
        <dbReference type="Pfam" id="PF05378"/>
    </source>
</evidence>
<evidence type="ECO:0000259" key="5">
    <source>
        <dbReference type="Pfam" id="PF20906"/>
    </source>
</evidence>
<comment type="caution">
    <text evidence="6">The sequence shown here is derived from an EMBL/GenBank/DDBJ whole genome shotgun (WGS) entry which is preliminary data.</text>
</comment>
<dbReference type="InterPro" id="IPR010318">
    <property type="entry name" value="S-Me-THD_N"/>
</dbReference>
<dbReference type="InterPro" id="IPR024071">
    <property type="entry name" value="S-Me-THD_C_sf"/>
</dbReference>
<dbReference type="Pfam" id="PF20906">
    <property type="entry name" value="S-Me-THD_C"/>
    <property type="match status" value="1"/>
</dbReference>
<name>A0ABR1JA84_9AGAR</name>
<dbReference type="Pfam" id="PF01968">
    <property type="entry name" value="Hydantoinase_A"/>
    <property type="match status" value="1"/>
</dbReference>
<organism evidence="6 7">
    <name type="scientific">Marasmiellus scandens</name>
    <dbReference type="NCBI Taxonomy" id="2682957"/>
    <lineage>
        <taxon>Eukaryota</taxon>
        <taxon>Fungi</taxon>
        <taxon>Dikarya</taxon>
        <taxon>Basidiomycota</taxon>
        <taxon>Agaricomycotina</taxon>
        <taxon>Agaricomycetes</taxon>
        <taxon>Agaricomycetidae</taxon>
        <taxon>Agaricales</taxon>
        <taxon>Marasmiineae</taxon>
        <taxon>Omphalotaceae</taxon>
        <taxon>Marasmiellus</taxon>
    </lineage>
</organism>
<evidence type="ECO:0008006" key="8">
    <source>
        <dbReference type="Google" id="ProtNLM"/>
    </source>
</evidence>
<dbReference type="EMBL" id="JBANRG010000031">
    <property type="protein sequence ID" value="KAK7451252.1"/>
    <property type="molecule type" value="Genomic_DNA"/>
</dbReference>
<evidence type="ECO:0000313" key="7">
    <source>
        <dbReference type="Proteomes" id="UP001498398"/>
    </source>
</evidence>
<reference evidence="6 7" key="1">
    <citation type="submission" date="2024-01" db="EMBL/GenBank/DDBJ databases">
        <title>A draft genome for the cacao thread blight pathogen Marasmiellus scandens.</title>
        <authorList>
            <person name="Baruah I.K."/>
            <person name="Leung J."/>
            <person name="Bukari Y."/>
            <person name="Amoako-Attah I."/>
            <person name="Meinhardt L.W."/>
            <person name="Bailey B.A."/>
            <person name="Cohen S.P."/>
        </authorList>
    </citation>
    <scope>NUCLEOTIDE SEQUENCE [LARGE SCALE GENOMIC DNA]</scope>
    <source>
        <strain evidence="6 7">GH-19</strain>
    </source>
</reference>
<gene>
    <name evidence="6" type="ORF">VKT23_012591</name>
</gene>
<keyword evidence="7" id="KW-1185">Reference proteome</keyword>
<dbReference type="InterPro" id="IPR027479">
    <property type="entry name" value="S-Me-THD_N_sf"/>
</dbReference>
<sequence>MYRIGVDVGGTNTDGVILDTRKSSDPQTRGVVASYKHATTVDVTDGIEAAVKNVLDQAGVDPASGQVLSLTIGTTHFISAVVQSDARRLSKVAVIRLAAPYTAECPSFIDFPPNLEKLMNGHTAIVSGGHQIDGRLINPILDTELVEQAIQIRAKGLKDVVVVGVFSPLDVSGDAEYAARDILRRELGPQANIVCSRDVGQIGLLERENASILNASITSFAQRTVRGFENAMARLGLACPLYITQNDGTLTTAAEAARLPIKTFSSGATNSMRGASYLAGIDLKRKDGTGKSMLVADVGGTTTDVGVLLPSGFPRQAAAFIEVGGVRTNFAMPDVNSIGLGGGSRVRTEGPKVTVGPDSVGHYLTRDSKVFGGDILTATDISVRGGVTGVGDLSRVSDINDQVLDRAKKVVKRLVENVVDQMKTSPEDCSLLLVGGGSIIVPPQLDGVHEIIIPPFHSVANAVGAAIANVSGEIDTIEILQGKNLDDTLSRIKKEAIAKAVEAGADESTIRIAEINVLPVQYVTNQATRLIVRAVGEIGVPSGSPSMTRREFKPSQDLQVTEETEVAQEAPHKGADGGSDKMDYETYHPKIIGDEWHLSETDLFFIMEGCGILGTGGGGSPYPTFLMCKQALQKGGLGCMRIIDHSSIPDDGYIVRGSEMGSPSVSGERIMGGAPIMAAGKELAEFLGGKEKEMKLWATVCDEIGGGNGMNSLLTAPLYGIPALDGDLMGRAYPLLHQILPAVYDRPNALYPCSLCDGDGNIVILPKVKTPFHVESFLRTLTTEMGSSAAYCAPPLKLRDARDFGVPRCLSLAWRLGKAVAVCRGKNDLKNIPNEILKVQTGACLFVGKIIGVTREVRAGFTWGEVRIARLLDDELEDVPPSGTGGVMKGEKDGEEKDDIMVIPFQNENLVAYVEKADGSRKVAAIVPDLITVLDSQSGSHLGTQMYMYGLRVTVIALAGSPLWTTEKGLKIGGPAAFGIDEPYISIGEYKTPRSVIEEYRSK</sequence>
<feature type="domain" description="S-Me-THD N-terminal" evidence="4">
    <location>
        <begin position="601"/>
        <end position="766"/>
    </location>
</feature>
<evidence type="ECO:0000256" key="1">
    <source>
        <dbReference type="SAM" id="MobiDB-lite"/>
    </source>
</evidence>
<dbReference type="InterPro" id="IPR008040">
    <property type="entry name" value="Hydant_A_N"/>
</dbReference>
<dbReference type="PANTHER" id="PTHR11365:SF10">
    <property type="entry name" value="HYDANTOINASE_OXOPROLINASE"/>
    <property type="match status" value="1"/>
</dbReference>